<name>A0A927H7C1_9BACL</name>
<reference evidence="1" key="1">
    <citation type="submission" date="2020-09" db="EMBL/GenBank/DDBJ databases">
        <title>A novel bacterium of genus Paenibacillus, isolated from South China Sea.</title>
        <authorList>
            <person name="Huang H."/>
            <person name="Mo K."/>
            <person name="Hu Y."/>
        </authorList>
    </citation>
    <scope>NUCLEOTIDE SEQUENCE</scope>
    <source>
        <strain evidence="1">IB182493</strain>
    </source>
</reference>
<dbReference type="EMBL" id="JACXIY010000024">
    <property type="protein sequence ID" value="MBD2870875.1"/>
    <property type="molecule type" value="Genomic_DNA"/>
</dbReference>
<evidence type="ECO:0008006" key="3">
    <source>
        <dbReference type="Google" id="ProtNLM"/>
    </source>
</evidence>
<dbReference type="RefSeq" id="WP_190864175.1">
    <property type="nucleotide sequence ID" value="NZ_JACXIY010000024.1"/>
</dbReference>
<gene>
    <name evidence="1" type="ORF">IDH41_20025</name>
</gene>
<dbReference type="InterPro" id="IPR009078">
    <property type="entry name" value="Ferritin-like_SF"/>
</dbReference>
<comment type="caution">
    <text evidence="1">The sequence shown here is derived from an EMBL/GenBank/DDBJ whole genome shotgun (WGS) entry which is preliminary data.</text>
</comment>
<dbReference type="AlphaFoldDB" id="A0A927H7C1"/>
<sequence>MQTQQNQSQQQAPLMQTPPQVITVKDSLYLSDQLSWEILAMKKCRHFAQECTDPEIAQAIDKAGQMHQRHYTMLLKHLQNNNTLEMSKVPQTQQQQQQQ</sequence>
<organism evidence="1 2">
    <name type="scientific">Paenibacillus arenilitoris</name>
    <dbReference type="NCBI Taxonomy" id="2772299"/>
    <lineage>
        <taxon>Bacteria</taxon>
        <taxon>Bacillati</taxon>
        <taxon>Bacillota</taxon>
        <taxon>Bacilli</taxon>
        <taxon>Bacillales</taxon>
        <taxon>Paenibacillaceae</taxon>
        <taxon>Paenibacillus</taxon>
    </lineage>
</organism>
<keyword evidence="2" id="KW-1185">Reference proteome</keyword>
<proteinExistence type="predicted"/>
<evidence type="ECO:0000313" key="1">
    <source>
        <dbReference type="EMBL" id="MBD2870875.1"/>
    </source>
</evidence>
<dbReference type="SUPFAM" id="SSF47240">
    <property type="entry name" value="Ferritin-like"/>
    <property type="match status" value="1"/>
</dbReference>
<accession>A0A927H7C1</accession>
<protein>
    <recommendedName>
        <fullName evidence="3">Rubrerythrin family protein</fullName>
    </recommendedName>
</protein>
<dbReference type="Proteomes" id="UP000632125">
    <property type="component" value="Unassembled WGS sequence"/>
</dbReference>
<evidence type="ECO:0000313" key="2">
    <source>
        <dbReference type="Proteomes" id="UP000632125"/>
    </source>
</evidence>